<dbReference type="AlphaFoldDB" id="A0A4R5LNK9"/>
<evidence type="ECO:0000256" key="4">
    <source>
        <dbReference type="SAM" id="Coils"/>
    </source>
</evidence>
<protein>
    <submittedName>
        <fullName evidence="6">AraC family transcriptional regulator</fullName>
    </submittedName>
</protein>
<keyword evidence="4" id="KW-0175">Coiled coil</keyword>
<gene>
    <name evidence="6" type="ORF">E2F43_15900</name>
</gene>
<accession>A0A4R5LNK9</accession>
<evidence type="ECO:0000313" key="7">
    <source>
        <dbReference type="Proteomes" id="UP000295554"/>
    </source>
</evidence>
<dbReference type="EMBL" id="SMSE01000004">
    <property type="protein sequence ID" value="TDG11850.1"/>
    <property type="molecule type" value="Genomic_DNA"/>
</dbReference>
<evidence type="ECO:0000256" key="3">
    <source>
        <dbReference type="ARBA" id="ARBA00023163"/>
    </source>
</evidence>
<dbReference type="GO" id="GO:0003700">
    <property type="term" value="F:DNA-binding transcription factor activity"/>
    <property type="evidence" value="ECO:0007669"/>
    <property type="project" value="InterPro"/>
</dbReference>
<dbReference type="InterPro" id="IPR009057">
    <property type="entry name" value="Homeodomain-like_sf"/>
</dbReference>
<keyword evidence="2" id="KW-0238">DNA-binding</keyword>
<dbReference type="SMART" id="SM00342">
    <property type="entry name" value="HTH_ARAC"/>
    <property type="match status" value="1"/>
</dbReference>
<evidence type="ECO:0000259" key="5">
    <source>
        <dbReference type="PROSITE" id="PS01124"/>
    </source>
</evidence>
<proteinExistence type="predicted"/>
<dbReference type="Pfam" id="PF12833">
    <property type="entry name" value="HTH_18"/>
    <property type="match status" value="1"/>
</dbReference>
<dbReference type="PROSITE" id="PS00041">
    <property type="entry name" value="HTH_ARAC_FAMILY_1"/>
    <property type="match status" value="1"/>
</dbReference>
<evidence type="ECO:0000313" key="6">
    <source>
        <dbReference type="EMBL" id="TDG11850.1"/>
    </source>
</evidence>
<feature type="domain" description="HTH araC/xylS-type" evidence="5">
    <location>
        <begin position="237"/>
        <end position="335"/>
    </location>
</feature>
<dbReference type="PANTHER" id="PTHR47894:SF4">
    <property type="entry name" value="HTH-TYPE TRANSCRIPTIONAL REGULATOR GADX"/>
    <property type="match status" value="1"/>
</dbReference>
<dbReference type="PANTHER" id="PTHR47894">
    <property type="entry name" value="HTH-TYPE TRANSCRIPTIONAL REGULATOR GADX"/>
    <property type="match status" value="1"/>
</dbReference>
<dbReference type="Pfam" id="PF12625">
    <property type="entry name" value="Arabinose_bd"/>
    <property type="match status" value="1"/>
</dbReference>
<name>A0A4R5LNK9_9GAMM</name>
<dbReference type="Proteomes" id="UP000295554">
    <property type="component" value="Unassembled WGS sequence"/>
</dbReference>
<sequence length="341" mass="38512">MSSEVHLVRSEVLAGFDDLVRELGASPDPFYRRVGLSSKLLANPDHLVPCESACELLDIAARHLRRPDFGLMMGEKRKLYQIGVLWPLVAHSPDVGEAIKAAVKHLHLHNRGMSWQLDVEGDSAWLTRTDRVATEVPTFQWGVYSTCSVVGVLKALCGKHWRPSSVGFIHPTPESHHLYNRFFGVEVAFNREFNSIVFPASDLSGEISDHNSSLYEQISRQVQALEDEYERQEDFCSRMKELIEQRMHTPACTQSAIAEVLSMHPKALQRALNAHGATFRELKAEVRLDMAERYLKDSEIPLTTIADILGFSELSCFSHAFKTRHRVSPAVWRERVKPGNA</sequence>
<evidence type="ECO:0000256" key="2">
    <source>
        <dbReference type="ARBA" id="ARBA00023125"/>
    </source>
</evidence>
<dbReference type="InterPro" id="IPR018060">
    <property type="entry name" value="HTH_AraC"/>
</dbReference>
<organism evidence="6 7">
    <name type="scientific">Seongchinamella unica</name>
    <dbReference type="NCBI Taxonomy" id="2547392"/>
    <lineage>
        <taxon>Bacteria</taxon>
        <taxon>Pseudomonadati</taxon>
        <taxon>Pseudomonadota</taxon>
        <taxon>Gammaproteobacteria</taxon>
        <taxon>Cellvibrionales</taxon>
        <taxon>Halieaceae</taxon>
        <taxon>Seongchinamella</taxon>
    </lineage>
</organism>
<keyword evidence="7" id="KW-1185">Reference proteome</keyword>
<dbReference type="RefSeq" id="WP_133214492.1">
    <property type="nucleotide sequence ID" value="NZ_SMSE01000004.1"/>
</dbReference>
<keyword evidence="1" id="KW-0805">Transcription regulation</keyword>
<reference evidence="6 7" key="1">
    <citation type="submission" date="2019-03" db="EMBL/GenBank/DDBJ databases">
        <title>Seongchinamella monodicae gen. nov., sp. nov., a novel member of the Gammaproteobacteria isolated from a tidal mudflat of beach.</title>
        <authorList>
            <person name="Yang H.G."/>
            <person name="Kang J.W."/>
            <person name="Lee S.D."/>
        </authorList>
    </citation>
    <scope>NUCLEOTIDE SEQUENCE [LARGE SCALE GENOMIC DNA]</scope>
    <source>
        <strain evidence="6 7">GH4-78</strain>
    </source>
</reference>
<dbReference type="Gene3D" id="1.10.10.60">
    <property type="entry name" value="Homeodomain-like"/>
    <property type="match status" value="1"/>
</dbReference>
<dbReference type="SUPFAM" id="SSF46689">
    <property type="entry name" value="Homeodomain-like"/>
    <property type="match status" value="1"/>
</dbReference>
<feature type="coiled-coil region" evidence="4">
    <location>
        <begin position="215"/>
        <end position="242"/>
    </location>
</feature>
<dbReference type="OrthoDB" id="6506763at2"/>
<dbReference type="InterPro" id="IPR032687">
    <property type="entry name" value="AraC-type_N"/>
</dbReference>
<dbReference type="GO" id="GO:0000976">
    <property type="term" value="F:transcription cis-regulatory region binding"/>
    <property type="evidence" value="ECO:0007669"/>
    <property type="project" value="TreeGrafter"/>
</dbReference>
<comment type="caution">
    <text evidence="6">The sequence shown here is derived from an EMBL/GenBank/DDBJ whole genome shotgun (WGS) entry which is preliminary data.</text>
</comment>
<keyword evidence="3" id="KW-0804">Transcription</keyword>
<dbReference type="GO" id="GO:0005829">
    <property type="term" value="C:cytosol"/>
    <property type="evidence" value="ECO:0007669"/>
    <property type="project" value="TreeGrafter"/>
</dbReference>
<dbReference type="InterPro" id="IPR018062">
    <property type="entry name" value="HTH_AraC-typ_CS"/>
</dbReference>
<dbReference type="PROSITE" id="PS01124">
    <property type="entry name" value="HTH_ARAC_FAMILY_2"/>
    <property type="match status" value="1"/>
</dbReference>
<evidence type="ECO:0000256" key="1">
    <source>
        <dbReference type="ARBA" id="ARBA00023015"/>
    </source>
</evidence>